<reference evidence="5" key="1">
    <citation type="submission" date="2020-03" db="EMBL/GenBank/DDBJ databases">
        <title>Genome of Pelagibius litoralis DSM 21314T.</title>
        <authorList>
            <person name="Wang G."/>
        </authorList>
    </citation>
    <scope>NUCLEOTIDE SEQUENCE</scope>
    <source>
        <strain evidence="5">DSM 21314</strain>
    </source>
</reference>
<evidence type="ECO:0000256" key="4">
    <source>
        <dbReference type="ARBA" id="ARBA00013078"/>
    </source>
</evidence>
<evidence type="ECO:0000313" key="6">
    <source>
        <dbReference type="Proteomes" id="UP000761264"/>
    </source>
</evidence>
<dbReference type="EMBL" id="JAAQPH010000001">
    <property type="protein sequence ID" value="NIA67359.1"/>
    <property type="molecule type" value="Genomic_DNA"/>
</dbReference>
<dbReference type="InterPro" id="IPR036412">
    <property type="entry name" value="HAD-like_sf"/>
</dbReference>
<proteinExistence type="inferred from homology"/>
<accession>A0A967C2U6</accession>
<dbReference type="Gene3D" id="1.10.150.730">
    <property type="match status" value="1"/>
</dbReference>
<dbReference type="PANTHER" id="PTHR43434:SF1">
    <property type="entry name" value="PHOSPHOGLYCOLATE PHOSPHATASE"/>
    <property type="match status" value="1"/>
</dbReference>
<dbReference type="InterPro" id="IPR050155">
    <property type="entry name" value="HAD-like_hydrolase_sf"/>
</dbReference>
<dbReference type="RefSeq" id="WP_167220784.1">
    <property type="nucleotide sequence ID" value="NZ_JAAQPH010000001.1"/>
</dbReference>
<dbReference type="AlphaFoldDB" id="A0A967C2U6"/>
<comment type="pathway">
    <text evidence="2">Organic acid metabolism; glycolate biosynthesis; glycolate from 2-phosphoglycolate: step 1/1.</text>
</comment>
<protein>
    <recommendedName>
        <fullName evidence="4">phosphoglycolate phosphatase</fullName>
        <ecNumber evidence="4">3.1.3.18</ecNumber>
    </recommendedName>
</protein>
<name>A0A967C2U6_9PROT</name>
<dbReference type="EC" id="3.1.3.18" evidence="4"/>
<keyword evidence="6" id="KW-1185">Reference proteome</keyword>
<evidence type="ECO:0000313" key="5">
    <source>
        <dbReference type="EMBL" id="NIA67359.1"/>
    </source>
</evidence>
<gene>
    <name evidence="5" type="ORF">HBA54_02000</name>
</gene>
<comment type="caution">
    <text evidence="5">The sequence shown here is derived from an EMBL/GenBank/DDBJ whole genome shotgun (WGS) entry which is preliminary data.</text>
</comment>
<dbReference type="GO" id="GO:0005829">
    <property type="term" value="C:cytosol"/>
    <property type="evidence" value="ECO:0007669"/>
    <property type="project" value="TreeGrafter"/>
</dbReference>
<organism evidence="5 6">
    <name type="scientific">Pelagibius litoralis</name>
    <dbReference type="NCBI Taxonomy" id="374515"/>
    <lineage>
        <taxon>Bacteria</taxon>
        <taxon>Pseudomonadati</taxon>
        <taxon>Pseudomonadota</taxon>
        <taxon>Alphaproteobacteria</taxon>
        <taxon>Rhodospirillales</taxon>
        <taxon>Rhodovibrionaceae</taxon>
        <taxon>Pelagibius</taxon>
    </lineage>
</organism>
<dbReference type="Gene3D" id="3.40.50.1000">
    <property type="entry name" value="HAD superfamily/HAD-like"/>
    <property type="match status" value="1"/>
</dbReference>
<dbReference type="InterPro" id="IPR041492">
    <property type="entry name" value="HAD_2"/>
</dbReference>
<dbReference type="SUPFAM" id="SSF56784">
    <property type="entry name" value="HAD-like"/>
    <property type="match status" value="1"/>
</dbReference>
<sequence>MKLARPRAVIFDWDNTLVDSWAVIHHALSTTFEALGEEPWTLAETRQRVRKSARDSFPELFGPRAGEATEVFYRTYEADHLAQLNPLPGAEAMLQGLAELPDLKLAVVSNKKGTLLRKEALHLGWERHFVSLVGANDAEQDKPAPEVVDFALAGSGIAAGPGVWFVGDTDIDLVCAENSGCTAILLRPDAPAAMEFDGTALDFHVPDCAGFSELVIQSLK</sequence>
<dbReference type="InterPro" id="IPR023214">
    <property type="entry name" value="HAD_sf"/>
</dbReference>
<dbReference type="GO" id="GO:0006281">
    <property type="term" value="P:DNA repair"/>
    <property type="evidence" value="ECO:0007669"/>
    <property type="project" value="TreeGrafter"/>
</dbReference>
<dbReference type="SFLD" id="SFLDS00003">
    <property type="entry name" value="Haloacid_Dehalogenase"/>
    <property type="match status" value="1"/>
</dbReference>
<comment type="similarity">
    <text evidence="3">Belongs to the HAD-like hydrolase superfamily. CbbY/CbbZ/Gph/YieH family.</text>
</comment>
<keyword evidence="5" id="KW-0378">Hydrolase</keyword>
<dbReference type="Pfam" id="PF13419">
    <property type="entry name" value="HAD_2"/>
    <property type="match status" value="1"/>
</dbReference>
<evidence type="ECO:0000256" key="1">
    <source>
        <dbReference type="ARBA" id="ARBA00000830"/>
    </source>
</evidence>
<dbReference type="Proteomes" id="UP000761264">
    <property type="component" value="Unassembled WGS sequence"/>
</dbReference>
<evidence type="ECO:0000256" key="3">
    <source>
        <dbReference type="ARBA" id="ARBA00006171"/>
    </source>
</evidence>
<evidence type="ECO:0000256" key="2">
    <source>
        <dbReference type="ARBA" id="ARBA00004818"/>
    </source>
</evidence>
<dbReference type="SFLD" id="SFLDG01129">
    <property type="entry name" value="C1.5:_HAD__Beta-PGM__Phosphata"/>
    <property type="match status" value="1"/>
</dbReference>
<comment type="catalytic activity">
    <reaction evidence="1">
        <text>2-phosphoglycolate + H2O = glycolate + phosphate</text>
        <dbReference type="Rhea" id="RHEA:14369"/>
        <dbReference type="ChEBI" id="CHEBI:15377"/>
        <dbReference type="ChEBI" id="CHEBI:29805"/>
        <dbReference type="ChEBI" id="CHEBI:43474"/>
        <dbReference type="ChEBI" id="CHEBI:58033"/>
        <dbReference type="EC" id="3.1.3.18"/>
    </reaction>
</comment>
<dbReference type="PANTHER" id="PTHR43434">
    <property type="entry name" value="PHOSPHOGLYCOLATE PHOSPHATASE"/>
    <property type="match status" value="1"/>
</dbReference>
<dbReference type="GO" id="GO:0008967">
    <property type="term" value="F:phosphoglycolate phosphatase activity"/>
    <property type="evidence" value="ECO:0007669"/>
    <property type="project" value="UniProtKB-EC"/>
</dbReference>